<feature type="domain" description="HTH-like" evidence="1">
    <location>
        <begin position="32"/>
        <end position="87"/>
    </location>
</feature>
<name>A0AAN0RKP2_9RHOB</name>
<sequence length="105" mass="11988">MSSQFKVSERRACRVLGQHRSTQRHVPKGHADEDRLVADMIELARQFGRYGYRRIAALLREAGWSVSDGGIERLWRREGLKVPQKQPKKGRLWLNDGSCVAALTS</sequence>
<dbReference type="Pfam" id="PF13276">
    <property type="entry name" value="HTH_21"/>
    <property type="match status" value="1"/>
</dbReference>
<reference evidence="2 3" key="1">
    <citation type="journal article" date="2014" name="ISME J.">
        <title>Adaptation of an abundant Roseobacter RCA organism to pelagic systems revealed by genomic and transcriptomic analyses.</title>
        <authorList>
            <person name="Voget S."/>
            <person name="Wemheuer B."/>
            <person name="Brinkhoff T."/>
            <person name="Vollmers J."/>
            <person name="Dietrich S."/>
            <person name="Giebel H.A."/>
            <person name="Beardsley C."/>
            <person name="Sardemann C."/>
            <person name="Bakenhus I."/>
            <person name="Billerbeck S."/>
            <person name="Daniel R."/>
            <person name="Simon M."/>
        </authorList>
    </citation>
    <scope>NUCLEOTIDE SEQUENCE [LARGE SCALE GENOMIC DNA]</scope>
    <source>
        <strain evidence="2 3">RCA23</strain>
    </source>
</reference>
<proteinExistence type="predicted"/>
<keyword evidence="3" id="KW-1185">Reference proteome</keyword>
<dbReference type="PANTHER" id="PTHR47515">
    <property type="entry name" value="LOW CALCIUM RESPONSE LOCUS PROTEIN T"/>
    <property type="match status" value="1"/>
</dbReference>
<dbReference type="InterPro" id="IPR025948">
    <property type="entry name" value="HTH-like_dom"/>
</dbReference>
<evidence type="ECO:0000313" key="2">
    <source>
        <dbReference type="EMBL" id="AII87769.1"/>
    </source>
</evidence>
<dbReference type="AlphaFoldDB" id="A0AAN0RKP2"/>
<organism evidence="2 3">
    <name type="scientific">Planktomarina temperata RCA23</name>
    <dbReference type="NCBI Taxonomy" id="666509"/>
    <lineage>
        <taxon>Bacteria</taxon>
        <taxon>Pseudomonadati</taxon>
        <taxon>Pseudomonadota</taxon>
        <taxon>Alphaproteobacteria</taxon>
        <taxon>Rhodobacterales</taxon>
        <taxon>Paracoccaceae</taxon>
        <taxon>Planktomarina</taxon>
    </lineage>
</organism>
<protein>
    <recommendedName>
        <fullName evidence="1">HTH-like domain-containing protein</fullName>
    </recommendedName>
</protein>
<evidence type="ECO:0000259" key="1">
    <source>
        <dbReference type="Pfam" id="PF13276"/>
    </source>
</evidence>
<dbReference type="EMBL" id="CP003984">
    <property type="protein sequence ID" value="AII87769.1"/>
    <property type="molecule type" value="Genomic_DNA"/>
</dbReference>
<dbReference type="KEGG" id="ptp:RCA23_c22460"/>
<gene>
    <name evidence="2" type="ORF">RCA23_c22460</name>
</gene>
<dbReference type="PANTHER" id="PTHR47515:SF1">
    <property type="entry name" value="BLR2054 PROTEIN"/>
    <property type="match status" value="1"/>
</dbReference>
<dbReference type="Proteomes" id="UP000028680">
    <property type="component" value="Chromosome"/>
</dbReference>
<accession>A0AAN0RKP2</accession>
<evidence type="ECO:0000313" key="3">
    <source>
        <dbReference type="Proteomes" id="UP000028680"/>
    </source>
</evidence>